<dbReference type="Proteomes" id="UP000011058">
    <property type="component" value="Chromosome"/>
</dbReference>
<feature type="domain" description="NAD-dependent epimerase/dehydratase" evidence="1">
    <location>
        <begin position="5"/>
        <end position="235"/>
    </location>
</feature>
<protein>
    <submittedName>
        <fullName evidence="2">Dihydroflavonol-4-reductase</fullName>
        <ecNumber evidence="2">1.1.1.219</ecNumber>
    </submittedName>
</protein>
<dbReference type="EMBL" id="HE796683">
    <property type="protein sequence ID" value="CCH03487.1"/>
    <property type="molecule type" value="Genomic_DNA"/>
</dbReference>
<dbReference type="OrthoDB" id="1490291at2"/>
<reference evidence="2 3" key="1">
    <citation type="journal article" date="2012" name="J. Bacteriol.">
        <title>Genome Sequence of Fibrella aestuarina BUZ 2T, a Filamentous Marine Bacterium.</title>
        <authorList>
            <person name="Filippini M."/>
            <person name="Qi W."/>
            <person name="Blom J."/>
            <person name="Goesmann A."/>
            <person name="Smits T.H."/>
            <person name="Bagheri H.C."/>
        </authorList>
    </citation>
    <scope>NUCLEOTIDE SEQUENCE [LARGE SCALE GENOMIC DNA]</scope>
    <source>
        <strain evidence="3">BUZ 2T</strain>
    </source>
</reference>
<dbReference type="SUPFAM" id="SSF51735">
    <property type="entry name" value="NAD(P)-binding Rossmann-fold domains"/>
    <property type="match status" value="1"/>
</dbReference>
<evidence type="ECO:0000313" key="3">
    <source>
        <dbReference type="Proteomes" id="UP000011058"/>
    </source>
</evidence>
<dbReference type="EC" id="1.1.1.219" evidence="2"/>
<dbReference type="InterPro" id="IPR001509">
    <property type="entry name" value="Epimerase_deHydtase"/>
</dbReference>
<dbReference type="InterPro" id="IPR036291">
    <property type="entry name" value="NAD(P)-bd_dom_sf"/>
</dbReference>
<keyword evidence="2" id="KW-0560">Oxidoreductase</keyword>
<dbReference type="GO" id="GO:0045552">
    <property type="term" value="F:dihydroflavanol 4-reductase activity"/>
    <property type="evidence" value="ECO:0007669"/>
    <property type="project" value="UniProtKB-EC"/>
</dbReference>
<proteinExistence type="predicted"/>
<dbReference type="HOGENOM" id="CLU_007383_6_0_10"/>
<evidence type="ECO:0000259" key="1">
    <source>
        <dbReference type="Pfam" id="PF01370"/>
    </source>
</evidence>
<accession>I0KH84</accession>
<dbReference type="STRING" id="1166018.FAES_5488"/>
<dbReference type="GO" id="GO:0005737">
    <property type="term" value="C:cytoplasm"/>
    <property type="evidence" value="ECO:0007669"/>
    <property type="project" value="TreeGrafter"/>
</dbReference>
<name>I0KH84_9BACT</name>
<dbReference type="PATRIC" id="fig|1166018.3.peg.2468"/>
<dbReference type="Gene3D" id="3.40.50.720">
    <property type="entry name" value="NAD(P)-binding Rossmann-like Domain"/>
    <property type="match status" value="1"/>
</dbReference>
<dbReference type="KEGG" id="fae:FAES_5488"/>
<organism evidence="2 3">
    <name type="scientific">Fibrella aestuarina BUZ 2</name>
    <dbReference type="NCBI Taxonomy" id="1166018"/>
    <lineage>
        <taxon>Bacteria</taxon>
        <taxon>Pseudomonadati</taxon>
        <taxon>Bacteroidota</taxon>
        <taxon>Cytophagia</taxon>
        <taxon>Cytophagales</taxon>
        <taxon>Spirosomataceae</taxon>
        <taxon>Fibrella</taxon>
    </lineage>
</organism>
<dbReference type="InterPro" id="IPR051783">
    <property type="entry name" value="NAD(P)-dependent_oxidoreduct"/>
</dbReference>
<sequence>MPATILLTGANGFLGSHVARELLARNYHVRAFVRPGSDRKALLSGASSLPIEFAEGDILNAPDLRRAAKGCAAVIHVAANTQVNPARSADIWAVNKTGTENVIAAVRAENLRRLVYVGTANVFGFGTKEQPGTEKLPYTGAVYGLDYMDSKVAATQLVRDAAHNHDVPALSVHPSFLLGPLDVKPTSGAMLLAIAKRNVPGYPVGGKNYVHVRDAAVATVNALTMGRIGQSYILGHENLTYREAFTLMAEVAGVRPPRFELPPNVAHWYGRFSDWKARLTGRPGLVNVPMTLIANDGHYFSSQKAIDELKLPQTHIRQAIEEAYAWFREAGYLLGRAA</sequence>
<dbReference type="Pfam" id="PF01370">
    <property type="entry name" value="Epimerase"/>
    <property type="match status" value="1"/>
</dbReference>
<dbReference type="GO" id="GO:0004029">
    <property type="term" value="F:aldehyde dehydrogenase (NAD+) activity"/>
    <property type="evidence" value="ECO:0007669"/>
    <property type="project" value="TreeGrafter"/>
</dbReference>
<dbReference type="PANTHER" id="PTHR48079:SF6">
    <property type="entry name" value="NAD(P)-BINDING DOMAIN-CONTAINING PROTEIN-RELATED"/>
    <property type="match status" value="1"/>
</dbReference>
<evidence type="ECO:0000313" key="2">
    <source>
        <dbReference type="EMBL" id="CCH03487.1"/>
    </source>
</evidence>
<dbReference type="eggNOG" id="COG0451">
    <property type="taxonomic scope" value="Bacteria"/>
</dbReference>
<dbReference type="PANTHER" id="PTHR48079">
    <property type="entry name" value="PROTEIN YEEZ"/>
    <property type="match status" value="1"/>
</dbReference>
<keyword evidence="3" id="KW-1185">Reference proteome</keyword>
<gene>
    <name evidence="2" type="primary">dfrA</name>
    <name evidence="2" type="ORF">FAES_5488</name>
</gene>
<dbReference type="AlphaFoldDB" id="I0KH84"/>
<dbReference type="RefSeq" id="WP_015334584.1">
    <property type="nucleotide sequence ID" value="NC_020054.1"/>
</dbReference>